<feature type="compositionally biased region" description="Pro residues" evidence="1">
    <location>
        <begin position="54"/>
        <end position="69"/>
    </location>
</feature>
<sequence>MPREHQNVPRTPWNRPRGPRSDCSRRTALCCNAPKRFLQPQATYRHPREAPATPVNPPEYPEPLNPKPEPQTAQLKAPGSPLERPRTPTLPQTPRETAEGTPDPL</sequence>
<reference evidence="2 3" key="1">
    <citation type="submission" date="2019-05" db="EMBL/GenBank/DDBJ databases">
        <title>Emergence of the Ug99 lineage of the wheat stem rust pathogen through somatic hybridization.</title>
        <authorList>
            <person name="Li F."/>
            <person name="Upadhyaya N.M."/>
            <person name="Sperschneider J."/>
            <person name="Matny O."/>
            <person name="Nguyen-Phuc H."/>
            <person name="Mago R."/>
            <person name="Raley C."/>
            <person name="Miller M.E."/>
            <person name="Silverstein K.A.T."/>
            <person name="Henningsen E."/>
            <person name="Hirsch C.D."/>
            <person name="Visser B."/>
            <person name="Pretorius Z.A."/>
            <person name="Steffenson B.J."/>
            <person name="Schwessinger B."/>
            <person name="Dodds P.N."/>
            <person name="Figueroa M."/>
        </authorList>
    </citation>
    <scope>NUCLEOTIDE SEQUENCE [LARGE SCALE GENOMIC DNA]</scope>
    <source>
        <strain evidence="2 3">Ug99</strain>
    </source>
</reference>
<dbReference type="EMBL" id="VDEP01000338">
    <property type="protein sequence ID" value="KAA1102324.1"/>
    <property type="molecule type" value="Genomic_DNA"/>
</dbReference>
<organism evidence="2 3">
    <name type="scientific">Puccinia graminis f. sp. tritici</name>
    <dbReference type="NCBI Taxonomy" id="56615"/>
    <lineage>
        <taxon>Eukaryota</taxon>
        <taxon>Fungi</taxon>
        <taxon>Dikarya</taxon>
        <taxon>Basidiomycota</taxon>
        <taxon>Pucciniomycotina</taxon>
        <taxon>Pucciniomycetes</taxon>
        <taxon>Pucciniales</taxon>
        <taxon>Pucciniaceae</taxon>
        <taxon>Puccinia</taxon>
    </lineage>
</organism>
<proteinExistence type="predicted"/>
<name>A0A5B0PNU3_PUCGR</name>
<gene>
    <name evidence="2" type="ORF">PGTUg99_025951</name>
</gene>
<protein>
    <submittedName>
        <fullName evidence="2">Uncharacterized protein</fullName>
    </submittedName>
</protein>
<accession>A0A5B0PNU3</accession>
<comment type="caution">
    <text evidence="2">The sequence shown here is derived from an EMBL/GenBank/DDBJ whole genome shotgun (WGS) entry which is preliminary data.</text>
</comment>
<dbReference type="Proteomes" id="UP000325313">
    <property type="component" value="Unassembled WGS sequence"/>
</dbReference>
<evidence type="ECO:0000256" key="1">
    <source>
        <dbReference type="SAM" id="MobiDB-lite"/>
    </source>
</evidence>
<evidence type="ECO:0000313" key="3">
    <source>
        <dbReference type="Proteomes" id="UP000325313"/>
    </source>
</evidence>
<evidence type="ECO:0000313" key="2">
    <source>
        <dbReference type="EMBL" id="KAA1102324.1"/>
    </source>
</evidence>
<feature type="region of interest" description="Disordered" evidence="1">
    <location>
        <begin position="1"/>
        <end position="105"/>
    </location>
</feature>
<dbReference type="AlphaFoldDB" id="A0A5B0PNU3"/>